<name>A0ABD1CVA4_CULPP</name>
<reference evidence="1 2" key="1">
    <citation type="submission" date="2024-05" db="EMBL/GenBank/DDBJ databases">
        <title>Culex pipiens pipiens assembly and annotation.</title>
        <authorList>
            <person name="Alout H."/>
            <person name="Durand T."/>
        </authorList>
    </citation>
    <scope>NUCLEOTIDE SEQUENCE [LARGE SCALE GENOMIC DNA]</scope>
    <source>
        <strain evidence="1">HA-2024</strain>
        <tissue evidence="1">Whole body</tissue>
    </source>
</reference>
<keyword evidence="2" id="KW-1185">Reference proteome</keyword>
<sequence length="95" mass="10630">MNSDIARWEFANKSANVIQCVWGFEARAAENFKRSLDFNASTMDESKNLASVPDPDAKVVGRLRIFDDVTDPGLPNRLPFQKPLSSPEVYLVRTG</sequence>
<protein>
    <submittedName>
        <fullName evidence="1">Uncharacterized protein</fullName>
    </submittedName>
</protein>
<evidence type="ECO:0000313" key="1">
    <source>
        <dbReference type="EMBL" id="KAL1380352.1"/>
    </source>
</evidence>
<dbReference type="EMBL" id="JBEHCU010009186">
    <property type="protein sequence ID" value="KAL1380352.1"/>
    <property type="molecule type" value="Genomic_DNA"/>
</dbReference>
<comment type="caution">
    <text evidence="1">The sequence shown here is derived from an EMBL/GenBank/DDBJ whole genome shotgun (WGS) entry which is preliminary data.</text>
</comment>
<gene>
    <name evidence="1" type="ORF">pipiens_014264</name>
</gene>
<evidence type="ECO:0000313" key="2">
    <source>
        <dbReference type="Proteomes" id="UP001562425"/>
    </source>
</evidence>
<proteinExistence type="predicted"/>
<organism evidence="1 2">
    <name type="scientific">Culex pipiens pipiens</name>
    <name type="common">Northern house mosquito</name>
    <dbReference type="NCBI Taxonomy" id="38569"/>
    <lineage>
        <taxon>Eukaryota</taxon>
        <taxon>Metazoa</taxon>
        <taxon>Ecdysozoa</taxon>
        <taxon>Arthropoda</taxon>
        <taxon>Hexapoda</taxon>
        <taxon>Insecta</taxon>
        <taxon>Pterygota</taxon>
        <taxon>Neoptera</taxon>
        <taxon>Endopterygota</taxon>
        <taxon>Diptera</taxon>
        <taxon>Nematocera</taxon>
        <taxon>Culicoidea</taxon>
        <taxon>Culicidae</taxon>
        <taxon>Culicinae</taxon>
        <taxon>Culicini</taxon>
        <taxon>Culex</taxon>
        <taxon>Culex</taxon>
    </lineage>
</organism>
<accession>A0ABD1CVA4</accession>
<dbReference type="AlphaFoldDB" id="A0ABD1CVA4"/>
<dbReference type="Proteomes" id="UP001562425">
    <property type="component" value="Unassembled WGS sequence"/>
</dbReference>